<gene>
    <name evidence="2" type="ORF">BDEG_27546</name>
</gene>
<reference evidence="2 3" key="2">
    <citation type="submission" date="2016-05" db="EMBL/GenBank/DDBJ databases">
        <title>Lineage-specific infection strategies underlie the spectrum of fungal disease in amphibians.</title>
        <authorList>
            <person name="Cuomo C.A."/>
            <person name="Farrer R.A."/>
            <person name="James T."/>
            <person name="Longcore J."/>
            <person name="Birren B."/>
        </authorList>
    </citation>
    <scope>NUCLEOTIDE SEQUENCE [LARGE SCALE GENOMIC DNA]</scope>
    <source>
        <strain evidence="2 3">JEL423</strain>
    </source>
</reference>
<sequence length="339" mass="37502">MSTSFTLFHSQASIDTLINSQSYATTCNQISQDVSSSSGLACASNSDCTSVSCNLSLISNVYTTMSFSRMGTCSSTNSVSVSFLGSRQSFYAGGAMSTGPWYQNGTTYRIMDTGMVSAYNNYSVMTFKLGYTLQNLTGVLSRSAWVTLMTPNCTASSSSSTPSPFTWVIATVVVLFIVAACIIHQCRRRIIRNRVTAQQGILMLGQPPKPMGSPAIGSPIYPPLPTYTQQQTYSPNPGYTQANSAGYVTYAPNITYDTYYPQYQPPMSAPPQMNMQQPVPQMMERPPMTYAIQPSAPVIPYTNINDQQYQQQMQQYQMQQQQQLNGAYQQQYNFQQQPR</sequence>
<dbReference type="Proteomes" id="UP000077115">
    <property type="component" value="Unassembled WGS sequence"/>
</dbReference>
<dbReference type="OrthoDB" id="2181566at2759"/>
<keyword evidence="1" id="KW-0472">Membrane</keyword>
<proteinExistence type="predicted"/>
<keyword evidence="1" id="KW-0812">Transmembrane</keyword>
<keyword evidence="1" id="KW-1133">Transmembrane helix</keyword>
<evidence type="ECO:0000313" key="2">
    <source>
        <dbReference type="EMBL" id="OAJ44301.1"/>
    </source>
</evidence>
<name>A0A177WXR4_BATDL</name>
<feature type="transmembrane region" description="Helical" evidence="1">
    <location>
        <begin position="165"/>
        <end position="184"/>
    </location>
</feature>
<evidence type="ECO:0000256" key="1">
    <source>
        <dbReference type="SAM" id="Phobius"/>
    </source>
</evidence>
<dbReference type="STRING" id="403673.A0A177WXR4"/>
<organism evidence="2 3">
    <name type="scientific">Batrachochytrium dendrobatidis (strain JEL423)</name>
    <dbReference type="NCBI Taxonomy" id="403673"/>
    <lineage>
        <taxon>Eukaryota</taxon>
        <taxon>Fungi</taxon>
        <taxon>Fungi incertae sedis</taxon>
        <taxon>Chytridiomycota</taxon>
        <taxon>Chytridiomycota incertae sedis</taxon>
        <taxon>Chytridiomycetes</taxon>
        <taxon>Rhizophydiales</taxon>
        <taxon>Rhizophydiales incertae sedis</taxon>
        <taxon>Batrachochytrium</taxon>
    </lineage>
</organism>
<dbReference type="VEuPathDB" id="FungiDB:BDEG_27546"/>
<reference evidence="2 3" key="1">
    <citation type="submission" date="2006-10" db="EMBL/GenBank/DDBJ databases">
        <title>The Genome Sequence of Batrachochytrium dendrobatidis JEL423.</title>
        <authorList>
            <consortium name="The Broad Institute Genome Sequencing Platform"/>
            <person name="Birren B."/>
            <person name="Lander E."/>
            <person name="Galagan J."/>
            <person name="Cuomo C."/>
            <person name="Devon K."/>
            <person name="Jaffe D."/>
            <person name="Butler J."/>
            <person name="Alvarez P."/>
            <person name="Gnerre S."/>
            <person name="Grabherr M."/>
            <person name="Kleber M."/>
            <person name="Mauceli E."/>
            <person name="Brockman W."/>
            <person name="Young S."/>
            <person name="LaButti K."/>
            <person name="Sykes S."/>
            <person name="DeCaprio D."/>
            <person name="Crawford M."/>
            <person name="Koehrsen M."/>
            <person name="Engels R."/>
            <person name="Montgomery P."/>
            <person name="Pearson M."/>
            <person name="Howarth C."/>
            <person name="Larson L."/>
            <person name="White J."/>
            <person name="O'Leary S."/>
            <person name="Kodira C."/>
            <person name="Zeng Q."/>
            <person name="Yandava C."/>
            <person name="Alvarado L."/>
            <person name="Longcore J."/>
            <person name="James T."/>
        </authorList>
    </citation>
    <scope>NUCLEOTIDE SEQUENCE [LARGE SCALE GENOMIC DNA]</scope>
    <source>
        <strain evidence="2 3">JEL423</strain>
    </source>
</reference>
<dbReference type="AlphaFoldDB" id="A0A177WXR4"/>
<evidence type="ECO:0000313" key="3">
    <source>
        <dbReference type="Proteomes" id="UP000077115"/>
    </source>
</evidence>
<accession>A0A177WXR4</accession>
<dbReference type="EMBL" id="DS022312">
    <property type="protein sequence ID" value="OAJ44301.1"/>
    <property type="molecule type" value="Genomic_DNA"/>
</dbReference>
<protein>
    <submittedName>
        <fullName evidence="2">Uncharacterized protein</fullName>
    </submittedName>
</protein>